<organism evidence="1 2">
    <name type="scientific">Symbiodinium natans</name>
    <dbReference type="NCBI Taxonomy" id="878477"/>
    <lineage>
        <taxon>Eukaryota</taxon>
        <taxon>Sar</taxon>
        <taxon>Alveolata</taxon>
        <taxon>Dinophyceae</taxon>
        <taxon>Suessiales</taxon>
        <taxon>Symbiodiniaceae</taxon>
        <taxon>Symbiodinium</taxon>
    </lineage>
</organism>
<protein>
    <submittedName>
        <fullName evidence="1">Uncharacterized protein</fullName>
    </submittedName>
</protein>
<accession>A0A812UQC8</accession>
<dbReference type="EMBL" id="CAJNDS010002775">
    <property type="protein sequence ID" value="CAE7592467.1"/>
    <property type="molecule type" value="Genomic_DNA"/>
</dbReference>
<reference evidence="1" key="1">
    <citation type="submission" date="2021-02" db="EMBL/GenBank/DDBJ databases">
        <authorList>
            <person name="Dougan E. K."/>
            <person name="Rhodes N."/>
            <person name="Thang M."/>
            <person name="Chan C."/>
        </authorList>
    </citation>
    <scope>NUCLEOTIDE SEQUENCE</scope>
</reference>
<comment type="caution">
    <text evidence="1">The sequence shown here is derived from an EMBL/GenBank/DDBJ whole genome shotgun (WGS) entry which is preliminary data.</text>
</comment>
<evidence type="ECO:0000313" key="1">
    <source>
        <dbReference type="EMBL" id="CAE7592467.1"/>
    </source>
</evidence>
<sequence>MSLYLTSRAGAMRNDEYEQVHLVDLHVGQDTKENFDKDVTEHHGQHESLEDAAAGYVCCKCPDNSIHRMGDQAGCGTCTELKQRGAC</sequence>
<dbReference type="AlphaFoldDB" id="A0A812UQC8"/>
<name>A0A812UQC8_9DINO</name>
<evidence type="ECO:0000313" key="2">
    <source>
        <dbReference type="Proteomes" id="UP000604046"/>
    </source>
</evidence>
<proteinExistence type="predicted"/>
<keyword evidence="2" id="KW-1185">Reference proteome</keyword>
<dbReference type="Proteomes" id="UP000604046">
    <property type="component" value="Unassembled WGS sequence"/>
</dbReference>
<gene>
    <name evidence="1" type="ORF">SNAT2548_LOCUS33727</name>
</gene>